<dbReference type="GeneID" id="27360665"/>
<dbReference type="GO" id="GO:0000978">
    <property type="term" value="F:RNA polymerase II cis-regulatory region sequence-specific DNA binding"/>
    <property type="evidence" value="ECO:0007669"/>
    <property type="project" value="InterPro"/>
</dbReference>
<dbReference type="RefSeq" id="XP_016260252.1">
    <property type="nucleotide sequence ID" value="XM_016409944.1"/>
</dbReference>
<dbReference type="PANTHER" id="PTHR40626">
    <property type="entry name" value="MIP31509P"/>
    <property type="match status" value="1"/>
</dbReference>
<keyword evidence="3" id="KW-0677">Repeat</keyword>
<sequence length="832" mass="93446">MELTANFREADGMIEVFRSTLRIFLRSTMTASLSCLQWTTERTPSVSMTFFSSLMLTNVWFPNSGDGQIALDLLTRHVRLTHQSETFNFPNQSSDLDSANSSIILNWSLTSSDVGVQPSFQETPGTSTQVPDCIELSQPTHGVQPDVRSSSQILLEDLNGVDPEQTHDTSFSGETINYDYDPSLESCHFDPFAQDFGMFMDSVPSQAHPFSLTHQPLPAIYSTPGSPSIFMVDIATKGPSLTLPQPGYTAVVAPFGPSSVSEAPTVQSSLSRYCSRLPSLEPEARSTPGRRPEDQTEPRQHSGQLFVSSECRQSVLEELATFVGCIDSNFVLPSRHALSRLVAGYFQNFHDHYPFFHVPTLKLDSIHAELLLAITALGARYTMEPELGVELYRVARSVALERISRHQTFASAGESGETQKKDQTSFVMQMMQTLLLLIAVSSWYKHEPAAADALSIRSILHSIVRENSRSGSASTNASASDDWMSWIHLETLKRTYLVIFCFFNLHTILFDLPPMMLTNEANFELPCSEKEWRASSEQAWREARAESGTDRRDFKEAYSSLFTNKHQHQPTCPQPKVSALGCYGLIHAVIQQIWLVRNGRMPVVEGGIEDNSLSKEEMKIFERALKRWTNFWELNKESSMDPLNPHGPLTFTSTALLRLAYIRLNMNFGPTRSLNSWDPQQVAHSLHQSPKARRGDQMTRAALHCAHALSIPVKLGINYVARTQMIHWSNQHALCSLECAVLLAKWLDSVTALSLTDVTAAEQRVLDFTMQLVAEDKYKASYESILEQKHRLSAMVVRLWAKLYQSRSVWQTVNLIGESLSIYAELLEKDRV</sequence>
<dbReference type="GO" id="GO:0005634">
    <property type="term" value="C:nucleus"/>
    <property type="evidence" value="ECO:0007669"/>
    <property type="project" value="UniProtKB-SubCell"/>
</dbReference>
<dbReference type="VEuPathDB" id="FungiDB:PV06_08591"/>
<name>A0A0D2AIW4_9EURO</name>
<accession>A0A0D2AIW4</accession>
<dbReference type="PANTHER" id="PTHR40626:SF25">
    <property type="entry name" value="TRANSCRIPTION FACTOR, PUTATIVE (AFU_ORTHOLOGUE AFUA_3G02070)-RELATED"/>
    <property type="match status" value="1"/>
</dbReference>
<gene>
    <name evidence="9" type="ORF">PV06_08591</name>
</gene>
<dbReference type="GO" id="GO:0000785">
    <property type="term" value="C:chromatin"/>
    <property type="evidence" value="ECO:0007669"/>
    <property type="project" value="TreeGrafter"/>
</dbReference>
<proteinExistence type="predicted"/>
<feature type="domain" description="Xylanolytic transcriptional activator regulatory" evidence="8">
    <location>
        <begin position="345"/>
        <end position="554"/>
    </location>
</feature>
<dbReference type="InterPro" id="IPR007219">
    <property type="entry name" value="XnlR_reg_dom"/>
</dbReference>
<comment type="subcellular location">
    <subcellularLocation>
        <location evidence="1">Nucleus</location>
    </subcellularLocation>
</comment>
<dbReference type="OrthoDB" id="654211at2759"/>
<dbReference type="CDD" id="cd12148">
    <property type="entry name" value="fungal_TF_MHR"/>
    <property type="match status" value="1"/>
</dbReference>
<dbReference type="GO" id="GO:0006351">
    <property type="term" value="P:DNA-templated transcription"/>
    <property type="evidence" value="ECO:0007669"/>
    <property type="project" value="InterPro"/>
</dbReference>
<keyword evidence="5" id="KW-0862">Zinc</keyword>
<evidence type="ECO:0000259" key="8">
    <source>
        <dbReference type="Pfam" id="PF04082"/>
    </source>
</evidence>
<keyword evidence="2" id="KW-0479">Metal-binding</keyword>
<feature type="region of interest" description="Disordered" evidence="7">
    <location>
        <begin position="280"/>
        <end position="303"/>
    </location>
</feature>
<evidence type="ECO:0000256" key="6">
    <source>
        <dbReference type="ARBA" id="ARBA00023242"/>
    </source>
</evidence>
<evidence type="ECO:0000313" key="10">
    <source>
        <dbReference type="Proteomes" id="UP000053342"/>
    </source>
</evidence>
<organism evidence="9 10">
    <name type="scientific">Exophiala oligosperma</name>
    <dbReference type="NCBI Taxonomy" id="215243"/>
    <lineage>
        <taxon>Eukaryota</taxon>
        <taxon>Fungi</taxon>
        <taxon>Dikarya</taxon>
        <taxon>Ascomycota</taxon>
        <taxon>Pezizomycotina</taxon>
        <taxon>Eurotiomycetes</taxon>
        <taxon>Chaetothyriomycetidae</taxon>
        <taxon>Chaetothyriales</taxon>
        <taxon>Herpotrichiellaceae</taxon>
        <taxon>Exophiala</taxon>
    </lineage>
</organism>
<evidence type="ECO:0000256" key="3">
    <source>
        <dbReference type="ARBA" id="ARBA00022737"/>
    </source>
</evidence>
<dbReference type="EMBL" id="KN847339">
    <property type="protein sequence ID" value="KIW40036.1"/>
    <property type="molecule type" value="Genomic_DNA"/>
</dbReference>
<evidence type="ECO:0000256" key="4">
    <source>
        <dbReference type="ARBA" id="ARBA00022771"/>
    </source>
</evidence>
<evidence type="ECO:0000256" key="5">
    <source>
        <dbReference type="ARBA" id="ARBA00022833"/>
    </source>
</evidence>
<evidence type="ECO:0000256" key="1">
    <source>
        <dbReference type="ARBA" id="ARBA00004123"/>
    </source>
</evidence>
<dbReference type="Pfam" id="PF04082">
    <property type="entry name" value="Fungal_trans"/>
    <property type="match status" value="1"/>
</dbReference>
<dbReference type="GO" id="GO:0008270">
    <property type="term" value="F:zinc ion binding"/>
    <property type="evidence" value="ECO:0007669"/>
    <property type="project" value="UniProtKB-KW"/>
</dbReference>
<dbReference type="STRING" id="215243.A0A0D2AIW4"/>
<dbReference type="Proteomes" id="UP000053342">
    <property type="component" value="Unassembled WGS sequence"/>
</dbReference>
<evidence type="ECO:0000256" key="2">
    <source>
        <dbReference type="ARBA" id="ARBA00022723"/>
    </source>
</evidence>
<keyword evidence="10" id="KW-1185">Reference proteome</keyword>
<feature type="compositionally biased region" description="Basic and acidic residues" evidence="7">
    <location>
        <begin position="290"/>
        <end position="300"/>
    </location>
</feature>
<reference evidence="9 10" key="1">
    <citation type="submission" date="2015-01" db="EMBL/GenBank/DDBJ databases">
        <title>The Genome Sequence of Exophiala oligosperma CBS72588.</title>
        <authorList>
            <consortium name="The Broad Institute Genomics Platform"/>
            <person name="Cuomo C."/>
            <person name="de Hoog S."/>
            <person name="Gorbushina A."/>
            <person name="Stielow B."/>
            <person name="Teixiera M."/>
            <person name="Abouelleil A."/>
            <person name="Chapman S.B."/>
            <person name="Priest M."/>
            <person name="Young S.K."/>
            <person name="Wortman J."/>
            <person name="Nusbaum C."/>
            <person name="Birren B."/>
        </authorList>
    </citation>
    <scope>NUCLEOTIDE SEQUENCE [LARGE SCALE GENOMIC DNA]</scope>
    <source>
        <strain evidence="9 10">CBS 72588</strain>
    </source>
</reference>
<dbReference type="AlphaFoldDB" id="A0A0D2AIW4"/>
<keyword evidence="6" id="KW-0539">Nucleus</keyword>
<evidence type="ECO:0000256" key="7">
    <source>
        <dbReference type="SAM" id="MobiDB-lite"/>
    </source>
</evidence>
<dbReference type="InterPro" id="IPR051059">
    <property type="entry name" value="VerF-like"/>
</dbReference>
<evidence type="ECO:0000313" key="9">
    <source>
        <dbReference type="EMBL" id="KIW40036.1"/>
    </source>
</evidence>
<protein>
    <recommendedName>
        <fullName evidence="8">Xylanolytic transcriptional activator regulatory domain-containing protein</fullName>
    </recommendedName>
</protein>
<dbReference type="HOGENOM" id="CLU_007784_1_0_1"/>
<dbReference type="GO" id="GO:0000981">
    <property type="term" value="F:DNA-binding transcription factor activity, RNA polymerase II-specific"/>
    <property type="evidence" value="ECO:0007669"/>
    <property type="project" value="InterPro"/>
</dbReference>
<keyword evidence="4" id="KW-0863">Zinc-finger</keyword>